<reference evidence="1" key="1">
    <citation type="journal article" date="2023" name="Nat. Commun.">
        <title>Diploid and tetraploid genomes of Acorus and the evolution of monocots.</title>
        <authorList>
            <person name="Ma L."/>
            <person name="Liu K.W."/>
            <person name="Li Z."/>
            <person name="Hsiao Y.Y."/>
            <person name="Qi Y."/>
            <person name="Fu T."/>
            <person name="Tang G.D."/>
            <person name="Zhang D."/>
            <person name="Sun W.H."/>
            <person name="Liu D.K."/>
            <person name="Li Y."/>
            <person name="Chen G.Z."/>
            <person name="Liu X.D."/>
            <person name="Liao X.Y."/>
            <person name="Jiang Y.T."/>
            <person name="Yu X."/>
            <person name="Hao Y."/>
            <person name="Huang J."/>
            <person name="Zhao X.W."/>
            <person name="Ke S."/>
            <person name="Chen Y.Y."/>
            <person name="Wu W.L."/>
            <person name="Hsu J.L."/>
            <person name="Lin Y.F."/>
            <person name="Huang M.D."/>
            <person name="Li C.Y."/>
            <person name="Huang L."/>
            <person name="Wang Z.W."/>
            <person name="Zhao X."/>
            <person name="Zhong W.Y."/>
            <person name="Peng D.H."/>
            <person name="Ahmad S."/>
            <person name="Lan S."/>
            <person name="Zhang J.S."/>
            <person name="Tsai W.C."/>
            <person name="Van de Peer Y."/>
            <person name="Liu Z.J."/>
        </authorList>
    </citation>
    <scope>NUCLEOTIDE SEQUENCE</scope>
    <source>
        <strain evidence="1">CP</strain>
    </source>
</reference>
<accession>A0AAV9FG86</accession>
<gene>
    <name evidence="1" type="ORF">QJS10_CPA02g00908</name>
</gene>
<protein>
    <submittedName>
        <fullName evidence="1">Uncharacterized protein</fullName>
    </submittedName>
</protein>
<dbReference type="AlphaFoldDB" id="A0AAV9FG86"/>
<sequence length="52" mass="6187">MDDHFENHVYYNFNATFTALICFEPCGGLYMNIFSVLERHQISRWVGKKPFV</sequence>
<reference evidence="1" key="2">
    <citation type="submission" date="2023-06" db="EMBL/GenBank/DDBJ databases">
        <authorList>
            <person name="Ma L."/>
            <person name="Liu K.-W."/>
            <person name="Li Z."/>
            <person name="Hsiao Y.-Y."/>
            <person name="Qi Y."/>
            <person name="Fu T."/>
            <person name="Tang G."/>
            <person name="Zhang D."/>
            <person name="Sun W.-H."/>
            <person name="Liu D.-K."/>
            <person name="Li Y."/>
            <person name="Chen G.-Z."/>
            <person name="Liu X.-D."/>
            <person name="Liao X.-Y."/>
            <person name="Jiang Y.-T."/>
            <person name="Yu X."/>
            <person name="Hao Y."/>
            <person name="Huang J."/>
            <person name="Zhao X.-W."/>
            <person name="Ke S."/>
            <person name="Chen Y.-Y."/>
            <person name="Wu W.-L."/>
            <person name="Hsu J.-L."/>
            <person name="Lin Y.-F."/>
            <person name="Huang M.-D."/>
            <person name="Li C.-Y."/>
            <person name="Huang L."/>
            <person name="Wang Z.-W."/>
            <person name="Zhao X."/>
            <person name="Zhong W.-Y."/>
            <person name="Peng D.-H."/>
            <person name="Ahmad S."/>
            <person name="Lan S."/>
            <person name="Zhang J.-S."/>
            <person name="Tsai W.-C."/>
            <person name="Van De Peer Y."/>
            <person name="Liu Z.-J."/>
        </authorList>
    </citation>
    <scope>NUCLEOTIDE SEQUENCE</scope>
    <source>
        <strain evidence="1">CP</strain>
        <tissue evidence="1">Leaves</tissue>
    </source>
</reference>
<dbReference type="EMBL" id="JAUJYO010000002">
    <property type="protein sequence ID" value="KAK1323483.1"/>
    <property type="molecule type" value="Genomic_DNA"/>
</dbReference>
<dbReference type="Proteomes" id="UP001180020">
    <property type="component" value="Unassembled WGS sequence"/>
</dbReference>
<organism evidence="1 2">
    <name type="scientific">Acorus calamus</name>
    <name type="common">Sweet flag</name>
    <dbReference type="NCBI Taxonomy" id="4465"/>
    <lineage>
        <taxon>Eukaryota</taxon>
        <taxon>Viridiplantae</taxon>
        <taxon>Streptophyta</taxon>
        <taxon>Embryophyta</taxon>
        <taxon>Tracheophyta</taxon>
        <taxon>Spermatophyta</taxon>
        <taxon>Magnoliopsida</taxon>
        <taxon>Liliopsida</taxon>
        <taxon>Acoraceae</taxon>
        <taxon>Acorus</taxon>
    </lineage>
</organism>
<evidence type="ECO:0000313" key="1">
    <source>
        <dbReference type="EMBL" id="KAK1323483.1"/>
    </source>
</evidence>
<keyword evidence="2" id="KW-1185">Reference proteome</keyword>
<name>A0AAV9FG86_ACOCL</name>
<proteinExistence type="predicted"/>
<comment type="caution">
    <text evidence="1">The sequence shown here is derived from an EMBL/GenBank/DDBJ whole genome shotgun (WGS) entry which is preliminary data.</text>
</comment>
<evidence type="ECO:0000313" key="2">
    <source>
        <dbReference type="Proteomes" id="UP001180020"/>
    </source>
</evidence>